<accession>A0ACD1GSR4</accession>
<protein>
    <submittedName>
        <fullName evidence="1">Uncharacterized protein</fullName>
    </submittedName>
</protein>
<gene>
    <name evidence="1" type="ORF">BO66DRAFT_464598</name>
</gene>
<name>A0ACD1GSR4_9EURO</name>
<dbReference type="EMBL" id="KZ825013">
    <property type="protein sequence ID" value="RAH64367.1"/>
    <property type="molecule type" value="Genomic_DNA"/>
</dbReference>
<evidence type="ECO:0000313" key="1">
    <source>
        <dbReference type="EMBL" id="RAH64367.1"/>
    </source>
</evidence>
<sequence length="169" mass="19137">MLACVMRRERIPKCRSHPAWPAIGHADSTHIVVFRVALVLVHGLMVHFLLLFPGARRLPALLGRMLRSQPRRATARAAVDQPDISLRQLVDPQLRHTAQMEAAVAVRALVQRPLRILLEAVAQPTLEMRHPRALHRDLEGAELLRQIVHVVCEVEVVTWRRHVGCRSVS</sequence>
<reference evidence="1" key="1">
    <citation type="submission" date="2018-02" db="EMBL/GenBank/DDBJ databases">
        <title>The genomes of Aspergillus section Nigri reveals drivers in fungal speciation.</title>
        <authorList>
            <consortium name="DOE Joint Genome Institute"/>
            <person name="Vesth T.C."/>
            <person name="Nybo J."/>
            <person name="Theobald S."/>
            <person name="Brandl J."/>
            <person name="Frisvad J.C."/>
            <person name="Nielsen K.F."/>
            <person name="Lyhne E.K."/>
            <person name="Kogle M.E."/>
            <person name="Kuo A."/>
            <person name="Riley R."/>
            <person name="Clum A."/>
            <person name="Nolan M."/>
            <person name="Lipzen A."/>
            <person name="Salamov A."/>
            <person name="Henrissat B."/>
            <person name="Wiebenga A."/>
            <person name="De vries R.P."/>
            <person name="Grigoriev I.V."/>
            <person name="Mortensen U.H."/>
            <person name="Andersen M.R."/>
            <person name="Baker S.E."/>
        </authorList>
    </citation>
    <scope>NUCLEOTIDE SEQUENCE</scope>
    <source>
        <strain evidence="1">CBS 121060</strain>
    </source>
</reference>
<proteinExistence type="predicted"/>
<organism evidence="1 2">
    <name type="scientific">Aspergillus aculeatinus CBS 121060</name>
    <dbReference type="NCBI Taxonomy" id="1448322"/>
    <lineage>
        <taxon>Eukaryota</taxon>
        <taxon>Fungi</taxon>
        <taxon>Dikarya</taxon>
        <taxon>Ascomycota</taxon>
        <taxon>Pezizomycotina</taxon>
        <taxon>Eurotiomycetes</taxon>
        <taxon>Eurotiomycetidae</taxon>
        <taxon>Eurotiales</taxon>
        <taxon>Aspergillaceae</taxon>
        <taxon>Aspergillus</taxon>
        <taxon>Aspergillus subgen. Circumdati</taxon>
    </lineage>
</organism>
<evidence type="ECO:0000313" key="2">
    <source>
        <dbReference type="Proteomes" id="UP000249661"/>
    </source>
</evidence>
<keyword evidence="2" id="KW-1185">Reference proteome</keyword>
<dbReference type="Proteomes" id="UP000249661">
    <property type="component" value="Unassembled WGS sequence"/>
</dbReference>